<dbReference type="PANTHER" id="PTHR48079:SF6">
    <property type="entry name" value="NAD(P)-BINDING DOMAIN-CONTAINING PROTEIN-RELATED"/>
    <property type="match status" value="1"/>
</dbReference>
<proteinExistence type="predicted"/>
<dbReference type="EMBL" id="RSCJ01000009">
    <property type="protein sequence ID" value="RUR81887.1"/>
    <property type="molecule type" value="Genomic_DNA"/>
</dbReference>
<reference evidence="2 3" key="1">
    <citation type="journal article" date="2019" name="Genome Biol. Evol.">
        <title>Day and night: Metabolic profiles and evolutionary relationships of six axenic non-marine cyanobacteria.</title>
        <authorList>
            <person name="Will S.E."/>
            <person name="Henke P."/>
            <person name="Boedeker C."/>
            <person name="Huang S."/>
            <person name="Brinkmann H."/>
            <person name="Rohde M."/>
            <person name="Jarek M."/>
            <person name="Friedl T."/>
            <person name="Seufert S."/>
            <person name="Schumacher M."/>
            <person name="Overmann J."/>
            <person name="Neumann-Schaal M."/>
            <person name="Petersen J."/>
        </authorList>
    </citation>
    <scope>NUCLEOTIDE SEQUENCE [LARGE SCALE GENOMIC DNA]</scope>
    <source>
        <strain evidence="2 3">PCC 6912</strain>
    </source>
</reference>
<name>A0A3S1AJP0_CHLFR</name>
<comment type="caution">
    <text evidence="2">The sequence shown here is derived from an EMBL/GenBank/DDBJ whole genome shotgun (WGS) entry which is preliminary data.</text>
</comment>
<dbReference type="STRING" id="211165.GCA_000317285_04275"/>
<dbReference type="GO" id="GO:0004029">
    <property type="term" value="F:aldehyde dehydrogenase (NAD+) activity"/>
    <property type="evidence" value="ECO:0007669"/>
    <property type="project" value="TreeGrafter"/>
</dbReference>
<evidence type="ECO:0000313" key="2">
    <source>
        <dbReference type="EMBL" id="RUR81887.1"/>
    </source>
</evidence>
<accession>A0A3S1AJP0</accession>
<evidence type="ECO:0000259" key="1">
    <source>
        <dbReference type="Pfam" id="PF01370"/>
    </source>
</evidence>
<dbReference type="InterPro" id="IPR051783">
    <property type="entry name" value="NAD(P)-dependent_oxidoreduct"/>
</dbReference>
<dbReference type="InterPro" id="IPR001509">
    <property type="entry name" value="Epimerase_deHydtase"/>
</dbReference>
<dbReference type="InterPro" id="IPR036291">
    <property type="entry name" value="NAD(P)-bd_dom_sf"/>
</dbReference>
<dbReference type="AlphaFoldDB" id="A0A3S1AJP0"/>
<dbReference type="SUPFAM" id="SSF51735">
    <property type="entry name" value="NAD(P)-binding Rossmann-fold domains"/>
    <property type="match status" value="1"/>
</dbReference>
<dbReference type="Gene3D" id="3.40.50.720">
    <property type="entry name" value="NAD(P)-binding Rossmann-like Domain"/>
    <property type="match status" value="1"/>
</dbReference>
<dbReference type="Pfam" id="PF01370">
    <property type="entry name" value="Epimerase"/>
    <property type="match status" value="1"/>
</dbReference>
<dbReference type="OrthoDB" id="9807212at2"/>
<protein>
    <recommendedName>
        <fullName evidence="1">NAD-dependent epimerase/dehydratase domain-containing protein</fullName>
    </recommendedName>
</protein>
<dbReference type="PANTHER" id="PTHR48079">
    <property type="entry name" value="PROTEIN YEEZ"/>
    <property type="match status" value="1"/>
</dbReference>
<feature type="domain" description="NAD-dependent epimerase/dehydratase" evidence="1">
    <location>
        <begin position="7"/>
        <end position="216"/>
    </location>
</feature>
<dbReference type="Proteomes" id="UP000268857">
    <property type="component" value="Unassembled WGS sequence"/>
</dbReference>
<dbReference type="GO" id="GO:0005737">
    <property type="term" value="C:cytoplasm"/>
    <property type="evidence" value="ECO:0007669"/>
    <property type="project" value="TreeGrafter"/>
</dbReference>
<evidence type="ECO:0000313" key="3">
    <source>
        <dbReference type="Proteomes" id="UP000268857"/>
    </source>
</evidence>
<organism evidence="2 3">
    <name type="scientific">Chlorogloeopsis fritschii PCC 6912</name>
    <dbReference type="NCBI Taxonomy" id="211165"/>
    <lineage>
        <taxon>Bacteria</taxon>
        <taxon>Bacillati</taxon>
        <taxon>Cyanobacteriota</taxon>
        <taxon>Cyanophyceae</taxon>
        <taxon>Nostocales</taxon>
        <taxon>Chlorogloeopsidaceae</taxon>
        <taxon>Chlorogloeopsis</taxon>
    </lineage>
</organism>
<sequence length="303" mass="32908">MDEQMKIFLTGASGYIGGSIATALVATGHTVVGLCRSTEKAELLKLKGIEPVIGTLSDEQVLFQTAQSADAVINAADADDPFAVEVLLRALDGSGKKLIHTSGSSIVGDRAAGEYSSRIFHEDIPRPIRFEKIGRVAIDTHVIEGVIQGVHSVVMCPCLIYGKGRGLHTESIQIPWMSEVAKKYQAARYIGKGENIWSTVHIDDLVSAYLLALEKAPAGSFFFLENGEASFKNIAEAIHRKLGFEGSAQTWTIEQAVQEWGQEAAHFAFGSNSRIRSDKARKLLGWAPKHSSVLDWLEKISNS</sequence>
<keyword evidence="3" id="KW-1185">Reference proteome</keyword>
<gene>
    <name evidence="2" type="ORF">PCC6912_27560</name>
</gene>